<accession>A0AA87IEE4</accession>
<sequence>MFDSVRYRMYATEDDVILDGTMARIKLEYRAGDIAYGVDLPQPFDMGLVEDEAMKFDPGKPVGMPPVWLIVCGEATPRTGLLALTWTVTALDREDWQGNVHAAVETGYPNDISEDVLNGARFALWALCDLLEPGRMGGKERGDNG</sequence>
<organism evidence="1 2">
    <name type="scientific">Bifidobacterium longum subsp. longum 1-6B</name>
    <dbReference type="NCBI Taxonomy" id="1161744"/>
    <lineage>
        <taxon>Bacteria</taxon>
        <taxon>Bacillati</taxon>
        <taxon>Actinomycetota</taxon>
        <taxon>Actinomycetes</taxon>
        <taxon>Bifidobacteriales</taxon>
        <taxon>Bifidobacteriaceae</taxon>
        <taxon>Bifidobacterium</taxon>
    </lineage>
</organism>
<evidence type="ECO:0000313" key="2">
    <source>
        <dbReference type="Proteomes" id="UP000006410"/>
    </source>
</evidence>
<comment type="caution">
    <text evidence="1">The sequence shown here is derived from an EMBL/GenBank/DDBJ whole genome shotgun (WGS) entry which is preliminary data.</text>
</comment>
<dbReference type="AlphaFoldDB" id="A0AA87IEE4"/>
<dbReference type="RefSeq" id="WP_007055984.1">
    <property type="nucleotide sequence ID" value="NZ_AJTF01000121.1"/>
</dbReference>
<reference evidence="1 2" key="1">
    <citation type="journal article" date="2013" name="Genome Announc.">
        <title>Draft Genome Sequences of Two Pairs of Human Intestinal Bifidobacterium longum subsp. longum Strains, 44B and 1-6B and 35B and 2-2B, Consecutively Isolated from Two Children after a 5-Year Time Period.</title>
        <authorList>
            <person name="Shkoporov A.N."/>
            <person name="Efimov B.A."/>
            <person name="Khokhlova E.V."/>
            <person name="Chaplin A.V."/>
            <person name="Kafarskaya L.I."/>
            <person name="Durkin A.S."/>
            <person name="McCorrison J."/>
            <person name="Torralba M."/>
            <person name="Gillis M."/>
            <person name="Sutton G."/>
            <person name="Weibel D.B."/>
            <person name="Nelson K.E."/>
            <person name="Smeianov V.V."/>
        </authorList>
    </citation>
    <scope>NUCLEOTIDE SEQUENCE [LARGE SCALE GENOMIC DNA]</scope>
    <source>
        <strain evidence="1 2">1-6B</strain>
    </source>
</reference>
<name>A0AA87IEE4_BIFLL</name>
<gene>
    <name evidence="1" type="ORF">HMPREF1313_1416</name>
</gene>
<proteinExistence type="predicted"/>
<dbReference type="Proteomes" id="UP000006410">
    <property type="component" value="Unassembled WGS sequence"/>
</dbReference>
<dbReference type="EMBL" id="AJTF01000121">
    <property type="protein sequence ID" value="EIJ23945.1"/>
    <property type="molecule type" value="Genomic_DNA"/>
</dbReference>
<protein>
    <submittedName>
        <fullName evidence="1">Uncharacterized protein</fullName>
    </submittedName>
</protein>
<evidence type="ECO:0000313" key="1">
    <source>
        <dbReference type="EMBL" id="EIJ23945.1"/>
    </source>
</evidence>